<dbReference type="RefSeq" id="WP_248940747.1">
    <property type="nucleotide sequence ID" value="NZ_JAKIKS010000049.1"/>
</dbReference>
<reference evidence="1 2" key="1">
    <citation type="submission" date="2022-01" db="EMBL/GenBank/DDBJ databases">
        <title>Whole genome-based taxonomy of the Shewanellaceae.</title>
        <authorList>
            <person name="Martin-Rodriguez A.J."/>
        </authorList>
    </citation>
    <scope>NUCLEOTIDE SEQUENCE [LARGE SCALE GENOMIC DNA]</scope>
    <source>
        <strain evidence="1 2">DSM 17177</strain>
    </source>
</reference>
<evidence type="ECO:0000313" key="2">
    <source>
        <dbReference type="Proteomes" id="UP001203423"/>
    </source>
</evidence>
<proteinExistence type="predicted"/>
<accession>A0ABT0LCJ5</accession>
<evidence type="ECO:0000313" key="1">
    <source>
        <dbReference type="EMBL" id="MCL1125433.1"/>
    </source>
</evidence>
<sequence length="150" mass="17557">MEALVKYAPKQAGELFQYRSKTLVCYEYRQDEQYPDLYYSGSSYLNLETTEHPNHIAYYIAGNQTQCHTFRLILNINNVAYMPADKEYLLACAKDLYLYVFDRPLDPRIIHAIKHGEDIRFLYKKTNVSLYKKDWSAGAINGFELEFSIG</sequence>
<protein>
    <submittedName>
        <fullName evidence="1">Uncharacterized protein</fullName>
    </submittedName>
</protein>
<gene>
    <name evidence="1" type="ORF">L2764_13325</name>
</gene>
<dbReference type="EMBL" id="JAKIKS010000049">
    <property type="protein sequence ID" value="MCL1125433.1"/>
    <property type="molecule type" value="Genomic_DNA"/>
</dbReference>
<dbReference type="Proteomes" id="UP001203423">
    <property type="component" value="Unassembled WGS sequence"/>
</dbReference>
<comment type="caution">
    <text evidence="1">The sequence shown here is derived from an EMBL/GenBank/DDBJ whole genome shotgun (WGS) entry which is preliminary data.</text>
</comment>
<organism evidence="1 2">
    <name type="scientific">Shewanella surugensis</name>
    <dbReference type="NCBI Taxonomy" id="212020"/>
    <lineage>
        <taxon>Bacteria</taxon>
        <taxon>Pseudomonadati</taxon>
        <taxon>Pseudomonadota</taxon>
        <taxon>Gammaproteobacteria</taxon>
        <taxon>Alteromonadales</taxon>
        <taxon>Shewanellaceae</taxon>
        <taxon>Shewanella</taxon>
    </lineage>
</organism>
<name>A0ABT0LCJ5_9GAMM</name>
<keyword evidence="2" id="KW-1185">Reference proteome</keyword>